<evidence type="ECO:0000256" key="2">
    <source>
        <dbReference type="ARBA" id="ARBA00022989"/>
    </source>
</evidence>
<accession>A0ABT5WV66</accession>
<evidence type="ECO:0000313" key="6">
    <source>
        <dbReference type="EMBL" id="MDE8653805.1"/>
    </source>
</evidence>
<feature type="transmembrane region" description="Helical" evidence="4">
    <location>
        <begin position="20"/>
        <end position="41"/>
    </location>
</feature>
<feature type="transmembrane region" description="Helical" evidence="4">
    <location>
        <begin position="291"/>
        <end position="309"/>
    </location>
</feature>
<evidence type="ECO:0000256" key="3">
    <source>
        <dbReference type="ARBA" id="ARBA00023136"/>
    </source>
</evidence>
<evidence type="ECO:0000256" key="4">
    <source>
        <dbReference type="SAM" id="Phobius"/>
    </source>
</evidence>
<keyword evidence="2 4" id="KW-1133">Transmembrane helix</keyword>
<keyword evidence="7" id="KW-1185">Reference proteome</keyword>
<dbReference type="Gene3D" id="1.20.1250.20">
    <property type="entry name" value="MFS general substrate transporter like domains"/>
    <property type="match status" value="2"/>
</dbReference>
<dbReference type="InterPro" id="IPR050327">
    <property type="entry name" value="Proton-linked_MCT"/>
</dbReference>
<evidence type="ECO:0000256" key="1">
    <source>
        <dbReference type="ARBA" id="ARBA00022692"/>
    </source>
</evidence>
<dbReference type="InterPro" id="IPR036259">
    <property type="entry name" value="MFS_trans_sf"/>
</dbReference>
<dbReference type="PANTHER" id="PTHR11360">
    <property type="entry name" value="MONOCARBOXYLATE TRANSPORTER"/>
    <property type="match status" value="1"/>
</dbReference>
<dbReference type="CDD" id="cd17355">
    <property type="entry name" value="MFS_YcxA_like"/>
    <property type="match status" value="1"/>
</dbReference>
<sequence>MNGTRAPGGLAEWRQHWTVVMPCFAGIMLVAAHGHALGVMIRPLEAEFGWPRAQISAGFMIISIMALLVGPLIGAAVDRWGPRRIALIGVPFYCAMLATLSLANANILSWIGLWVLVALGAMTILPVVWIAVLNGYFFQSRGLAMAIALSGTGMGAALYPMVVNALVDGLGWRMAYVAFAAICLVLVFPITFLFFREAPRARVAMPHAGDPALRTTARGQMASARFVKLAAASIVFSVASCALTNNLVPVLIGEGLTPASAAATAGLMGIGSITGRLVGGYLLDRLDGNKVAAVSVLLPILPAAILLATDHSQGWSAVACLVMGLSVGTELDACAYLAARHFGTRNFGALFGTINGLLLFGAGLAPLSANYIYDVTRSYDLVLMGLIPLFILTAILFLTLGSYRDLDPETGQPIGA</sequence>
<protein>
    <submittedName>
        <fullName evidence="6">MFS transporter</fullName>
    </submittedName>
</protein>
<keyword evidence="3 4" id="KW-0472">Membrane</keyword>
<feature type="transmembrane region" description="Helical" evidence="4">
    <location>
        <begin position="143"/>
        <end position="162"/>
    </location>
</feature>
<evidence type="ECO:0000259" key="5">
    <source>
        <dbReference type="PROSITE" id="PS50850"/>
    </source>
</evidence>
<feature type="transmembrane region" description="Helical" evidence="4">
    <location>
        <begin position="174"/>
        <end position="195"/>
    </location>
</feature>
<comment type="caution">
    <text evidence="6">The sequence shown here is derived from an EMBL/GenBank/DDBJ whole genome shotgun (WGS) entry which is preliminary data.</text>
</comment>
<dbReference type="EMBL" id="JARESE010000063">
    <property type="protein sequence ID" value="MDE8653805.1"/>
    <property type="molecule type" value="Genomic_DNA"/>
</dbReference>
<dbReference type="PROSITE" id="PS50850">
    <property type="entry name" value="MFS"/>
    <property type="match status" value="1"/>
</dbReference>
<proteinExistence type="predicted"/>
<keyword evidence="1 4" id="KW-0812">Transmembrane</keyword>
<feature type="transmembrane region" description="Helical" evidence="4">
    <location>
        <begin position="226"/>
        <end position="248"/>
    </location>
</feature>
<feature type="domain" description="Major facilitator superfamily (MFS) profile" evidence="5">
    <location>
        <begin position="19"/>
        <end position="405"/>
    </location>
</feature>
<gene>
    <name evidence="6" type="ORF">PYV00_19120</name>
</gene>
<feature type="transmembrane region" description="Helical" evidence="4">
    <location>
        <begin position="260"/>
        <end position="279"/>
    </location>
</feature>
<dbReference type="InterPro" id="IPR020846">
    <property type="entry name" value="MFS_dom"/>
</dbReference>
<dbReference type="Proteomes" id="UP001216253">
    <property type="component" value="Unassembled WGS sequence"/>
</dbReference>
<feature type="transmembrane region" description="Helical" evidence="4">
    <location>
        <begin position="111"/>
        <end position="131"/>
    </location>
</feature>
<feature type="transmembrane region" description="Helical" evidence="4">
    <location>
        <begin position="381"/>
        <end position="400"/>
    </location>
</feature>
<dbReference type="InterPro" id="IPR011701">
    <property type="entry name" value="MFS"/>
</dbReference>
<organism evidence="6 7">
    <name type="scientific">Novosphingobium album</name>
    <name type="common">ex Liu et al. 2023</name>
    <dbReference type="NCBI Taxonomy" id="3031130"/>
    <lineage>
        <taxon>Bacteria</taxon>
        <taxon>Pseudomonadati</taxon>
        <taxon>Pseudomonadota</taxon>
        <taxon>Alphaproteobacteria</taxon>
        <taxon>Sphingomonadales</taxon>
        <taxon>Sphingomonadaceae</taxon>
        <taxon>Novosphingobium</taxon>
    </lineage>
</organism>
<name>A0ABT5WV66_9SPHN</name>
<dbReference type="Pfam" id="PF07690">
    <property type="entry name" value="MFS_1"/>
    <property type="match status" value="1"/>
</dbReference>
<feature type="transmembrane region" description="Helical" evidence="4">
    <location>
        <begin position="53"/>
        <end position="73"/>
    </location>
</feature>
<dbReference type="RefSeq" id="WP_275229916.1">
    <property type="nucleotide sequence ID" value="NZ_JARESE010000063.1"/>
</dbReference>
<feature type="transmembrane region" description="Helical" evidence="4">
    <location>
        <begin position="349"/>
        <end position="369"/>
    </location>
</feature>
<reference evidence="6 7" key="1">
    <citation type="submission" date="2023-03" db="EMBL/GenBank/DDBJ databases">
        <title>NovoSphingobium album sp. nov. isolated from polycyclic aromatic hydrocarbons- and heavy-metal polluted soil.</title>
        <authorList>
            <person name="Liu Z."/>
            <person name="Wang K."/>
        </authorList>
    </citation>
    <scope>NUCLEOTIDE SEQUENCE [LARGE SCALE GENOMIC DNA]</scope>
    <source>
        <strain evidence="6 7">H3SJ31-1</strain>
    </source>
</reference>
<evidence type="ECO:0000313" key="7">
    <source>
        <dbReference type="Proteomes" id="UP001216253"/>
    </source>
</evidence>
<feature type="transmembrane region" description="Helical" evidence="4">
    <location>
        <begin position="85"/>
        <end position="105"/>
    </location>
</feature>
<dbReference type="SUPFAM" id="SSF103473">
    <property type="entry name" value="MFS general substrate transporter"/>
    <property type="match status" value="1"/>
</dbReference>
<dbReference type="PANTHER" id="PTHR11360:SF290">
    <property type="entry name" value="MONOCARBOXYLATE MFS PERMEASE"/>
    <property type="match status" value="1"/>
</dbReference>